<dbReference type="InterPro" id="IPR001387">
    <property type="entry name" value="Cro/C1-type_HTH"/>
</dbReference>
<name>A0A1H8SVG1_9BACL</name>
<protein>
    <submittedName>
        <fullName evidence="2">Helix-turn-helix domain-containing protein</fullName>
    </submittedName>
</protein>
<proteinExistence type="predicted"/>
<dbReference type="GO" id="GO:0003677">
    <property type="term" value="F:DNA binding"/>
    <property type="evidence" value="ECO:0007669"/>
    <property type="project" value="InterPro"/>
</dbReference>
<sequence>MSMELRKLKALGQFLRSRRERIQPAMVGISGKYGRRRTPGLRREEVAELAEVSTTWYTWLEQGREVRVSKDVIERIGRALLLSPEEHLHLQRLANYDRMTDPSASPINGIDTGLRQIVEQIRYPAIIATFRTDVLVWNRMASKFLTDFDSLPKEECNMTRLVFTDSSLRQNITNWDEFARYGLAIFRSYYDQHPDDPVLEEFVQGLYNDSPAFSELWQLHDVQDKKAVRFELNHPGAGPLSFTLNSFSHINGNSDIHLCVYTPDEGTFTEQRMLEFAGQSIL</sequence>
<dbReference type="STRING" id="1333845.SAMN04487895_112127"/>
<dbReference type="SMART" id="SM00530">
    <property type="entry name" value="HTH_XRE"/>
    <property type="match status" value="1"/>
</dbReference>
<reference evidence="2 3" key="1">
    <citation type="submission" date="2016-10" db="EMBL/GenBank/DDBJ databases">
        <authorList>
            <person name="de Groot N.N."/>
        </authorList>
    </citation>
    <scope>NUCLEOTIDE SEQUENCE [LARGE SCALE GENOMIC DNA]</scope>
    <source>
        <strain evidence="2 3">CGMCC 1.10238</strain>
    </source>
</reference>
<dbReference type="PANTHER" id="PTHR35010">
    <property type="entry name" value="BLL4672 PROTEIN-RELATED"/>
    <property type="match status" value="1"/>
</dbReference>
<dbReference type="InterPro" id="IPR041413">
    <property type="entry name" value="MLTR_LBD"/>
</dbReference>
<dbReference type="Pfam" id="PF13560">
    <property type="entry name" value="HTH_31"/>
    <property type="match status" value="1"/>
</dbReference>
<dbReference type="EMBL" id="FODH01000012">
    <property type="protein sequence ID" value="SEO82662.1"/>
    <property type="molecule type" value="Genomic_DNA"/>
</dbReference>
<dbReference type="Gene3D" id="1.10.260.40">
    <property type="entry name" value="lambda repressor-like DNA-binding domains"/>
    <property type="match status" value="1"/>
</dbReference>
<dbReference type="CDD" id="cd00093">
    <property type="entry name" value="HTH_XRE"/>
    <property type="match status" value="1"/>
</dbReference>
<evidence type="ECO:0000259" key="1">
    <source>
        <dbReference type="SMART" id="SM00530"/>
    </source>
</evidence>
<evidence type="ECO:0000313" key="2">
    <source>
        <dbReference type="EMBL" id="SEO82662.1"/>
    </source>
</evidence>
<dbReference type="Pfam" id="PF17765">
    <property type="entry name" value="MLTR_LBD"/>
    <property type="match status" value="1"/>
</dbReference>
<gene>
    <name evidence="2" type="ORF">SAMN04487895_112127</name>
</gene>
<dbReference type="InterPro" id="IPR010982">
    <property type="entry name" value="Lambda_DNA-bd_dom_sf"/>
</dbReference>
<evidence type="ECO:0000313" key="3">
    <source>
        <dbReference type="Proteomes" id="UP000198809"/>
    </source>
</evidence>
<feature type="domain" description="HTH cro/C1-type" evidence="1">
    <location>
        <begin position="14"/>
        <end position="87"/>
    </location>
</feature>
<dbReference type="Gene3D" id="3.30.450.180">
    <property type="match status" value="1"/>
</dbReference>
<dbReference type="AlphaFoldDB" id="A0A1H8SVG1"/>
<dbReference type="Proteomes" id="UP000198809">
    <property type="component" value="Unassembled WGS sequence"/>
</dbReference>
<accession>A0A1H8SVG1</accession>
<organism evidence="2 3">
    <name type="scientific">Paenibacillus sophorae</name>
    <dbReference type="NCBI Taxonomy" id="1333845"/>
    <lineage>
        <taxon>Bacteria</taxon>
        <taxon>Bacillati</taxon>
        <taxon>Bacillota</taxon>
        <taxon>Bacilli</taxon>
        <taxon>Bacillales</taxon>
        <taxon>Paenibacillaceae</taxon>
        <taxon>Paenibacillus</taxon>
    </lineage>
</organism>
<dbReference type="OrthoDB" id="5346389at2"/>
<dbReference type="SUPFAM" id="SSF47413">
    <property type="entry name" value="lambda repressor-like DNA-binding domains"/>
    <property type="match status" value="1"/>
</dbReference>